<evidence type="ECO:0000256" key="1">
    <source>
        <dbReference type="SAM" id="MobiDB-lite"/>
    </source>
</evidence>
<keyword evidence="3" id="KW-1185">Reference proteome</keyword>
<organism evidence="2 3">
    <name type="scientific">Tothia fuscella</name>
    <dbReference type="NCBI Taxonomy" id="1048955"/>
    <lineage>
        <taxon>Eukaryota</taxon>
        <taxon>Fungi</taxon>
        <taxon>Dikarya</taxon>
        <taxon>Ascomycota</taxon>
        <taxon>Pezizomycotina</taxon>
        <taxon>Dothideomycetes</taxon>
        <taxon>Pleosporomycetidae</taxon>
        <taxon>Venturiales</taxon>
        <taxon>Cylindrosympodiaceae</taxon>
        <taxon>Tothia</taxon>
    </lineage>
</organism>
<dbReference type="EMBL" id="MU007061">
    <property type="protein sequence ID" value="KAF2427211.1"/>
    <property type="molecule type" value="Genomic_DNA"/>
</dbReference>
<evidence type="ECO:0000313" key="3">
    <source>
        <dbReference type="Proteomes" id="UP000800235"/>
    </source>
</evidence>
<dbReference type="AlphaFoldDB" id="A0A9P4TW83"/>
<feature type="compositionally biased region" description="Polar residues" evidence="1">
    <location>
        <begin position="28"/>
        <end position="44"/>
    </location>
</feature>
<evidence type="ECO:0000313" key="2">
    <source>
        <dbReference type="EMBL" id="KAF2427211.1"/>
    </source>
</evidence>
<name>A0A9P4TW83_9PEZI</name>
<protein>
    <submittedName>
        <fullName evidence="2">Uncharacterized protein</fullName>
    </submittedName>
</protein>
<proteinExistence type="predicted"/>
<gene>
    <name evidence="2" type="ORF">EJ08DRAFT_357852</name>
</gene>
<feature type="region of interest" description="Disordered" evidence="1">
    <location>
        <begin position="28"/>
        <end position="134"/>
    </location>
</feature>
<dbReference type="Proteomes" id="UP000800235">
    <property type="component" value="Unassembled WGS sequence"/>
</dbReference>
<feature type="compositionally biased region" description="Basic residues" evidence="1">
    <location>
        <begin position="49"/>
        <end position="59"/>
    </location>
</feature>
<comment type="caution">
    <text evidence="2">The sequence shown here is derived from an EMBL/GenBank/DDBJ whole genome shotgun (WGS) entry which is preliminary data.</text>
</comment>
<accession>A0A9P4TW83</accession>
<reference evidence="2" key="1">
    <citation type="journal article" date="2020" name="Stud. Mycol.">
        <title>101 Dothideomycetes genomes: a test case for predicting lifestyles and emergence of pathogens.</title>
        <authorList>
            <person name="Haridas S."/>
            <person name="Albert R."/>
            <person name="Binder M."/>
            <person name="Bloem J."/>
            <person name="Labutti K."/>
            <person name="Salamov A."/>
            <person name="Andreopoulos B."/>
            <person name="Baker S."/>
            <person name="Barry K."/>
            <person name="Bills G."/>
            <person name="Bluhm B."/>
            <person name="Cannon C."/>
            <person name="Castanera R."/>
            <person name="Culley D."/>
            <person name="Daum C."/>
            <person name="Ezra D."/>
            <person name="Gonzalez J."/>
            <person name="Henrissat B."/>
            <person name="Kuo A."/>
            <person name="Liang C."/>
            <person name="Lipzen A."/>
            <person name="Lutzoni F."/>
            <person name="Magnuson J."/>
            <person name="Mondo S."/>
            <person name="Nolan M."/>
            <person name="Ohm R."/>
            <person name="Pangilinan J."/>
            <person name="Park H.-J."/>
            <person name="Ramirez L."/>
            <person name="Alfaro M."/>
            <person name="Sun H."/>
            <person name="Tritt A."/>
            <person name="Yoshinaga Y."/>
            <person name="Zwiers L.-H."/>
            <person name="Turgeon B."/>
            <person name="Goodwin S."/>
            <person name="Spatafora J."/>
            <person name="Crous P."/>
            <person name="Grigoriev I."/>
        </authorList>
    </citation>
    <scope>NUCLEOTIDE SEQUENCE</scope>
    <source>
        <strain evidence="2">CBS 130266</strain>
    </source>
</reference>
<feature type="compositionally biased region" description="Low complexity" evidence="1">
    <location>
        <begin position="77"/>
        <end position="92"/>
    </location>
</feature>
<feature type="compositionally biased region" description="Low complexity" evidence="1">
    <location>
        <begin position="101"/>
        <end position="113"/>
    </location>
</feature>
<sequence>MEWLCIIPKFQANSLSYHHLNTLMHCTHPTSTPSPLPNLQTEQTSSHSQPHHSSRHRRSLSSLFITKPKSRKHHKSTSTSSLSISTSLISNTTPPPPPTSPYSSTSSTSPHTSATIRTPLRPSEPWTAPPNIKEAGASPCDTYILSPFHPTAGHGSWDRDFWQEKNGYKATTAWERIGERRAREMGSVW</sequence>